<name>A0ABW9AS09_9BURK</name>
<keyword evidence="2" id="KW-1185">Reference proteome</keyword>
<sequence>MTFTPADRSPKHPKETLQRALLSSTSYFTGEYEDEGILITHAFPGMRDRHAMQKMMEGPLSRSAFIASFDTSPPGRSLGVVLPDYTWVGDTLAAFLSVLYGKRFDNHGMIEMLGRFALPDMSSLAGVNNSLLAHNSHEVRTNFPIKLELMQFRRIVSFFSLRHLNEKFSVSFEGACSFYARALRLCETDPEVAYLHLITAGEILSAYFERTPDELFDESTKQAMRTIEAIVPDGERISSLLKGRLLQVKRRFVLAFSELVDESFFENPEQRTGIGTIQVAEFKTAIGAAYDLRSKFVHTGANFGGWVAPRSDRVDVFGGVPSLADRELAKTISKAPTFNGLERIVRYALLRFAGTAGREIFPNLLVE</sequence>
<comment type="caution">
    <text evidence="1">The sequence shown here is derived from an EMBL/GenBank/DDBJ whole genome shotgun (WGS) entry which is preliminary data.</text>
</comment>
<reference evidence="1 2" key="1">
    <citation type="journal article" date="2024" name="Chem. Sci.">
        <title>Discovery of megapolipeptins by genome mining of a Burkholderiales bacteria collection.</title>
        <authorList>
            <person name="Paulo B.S."/>
            <person name="Recchia M.J.J."/>
            <person name="Lee S."/>
            <person name="Fergusson C.H."/>
            <person name="Romanowski S.B."/>
            <person name="Hernandez A."/>
            <person name="Krull N."/>
            <person name="Liu D.Y."/>
            <person name="Cavanagh H."/>
            <person name="Bos A."/>
            <person name="Gray C.A."/>
            <person name="Murphy B.T."/>
            <person name="Linington R.G."/>
            <person name="Eustaquio A.S."/>
        </authorList>
    </citation>
    <scope>NUCLEOTIDE SEQUENCE [LARGE SCALE GENOMIC DNA]</scope>
    <source>
        <strain evidence="1 2">RL17-350-BIC-A</strain>
    </source>
</reference>
<dbReference type="EMBL" id="JAQQEZ010000010">
    <property type="protein sequence ID" value="MFM0002753.1"/>
    <property type="molecule type" value="Genomic_DNA"/>
</dbReference>
<protein>
    <submittedName>
        <fullName evidence="1">HEPN domain-containing protein</fullName>
    </submittedName>
</protein>
<gene>
    <name evidence="1" type="ORF">PQR57_17165</name>
</gene>
<evidence type="ECO:0000313" key="1">
    <source>
        <dbReference type="EMBL" id="MFM0002753.1"/>
    </source>
</evidence>
<organism evidence="1 2">
    <name type="scientific">Paraburkholderia dipogonis</name>
    <dbReference type="NCBI Taxonomy" id="1211383"/>
    <lineage>
        <taxon>Bacteria</taxon>
        <taxon>Pseudomonadati</taxon>
        <taxon>Pseudomonadota</taxon>
        <taxon>Betaproteobacteria</taxon>
        <taxon>Burkholderiales</taxon>
        <taxon>Burkholderiaceae</taxon>
        <taxon>Paraburkholderia</taxon>
    </lineage>
</organism>
<proteinExistence type="predicted"/>
<accession>A0ABW9AS09</accession>
<dbReference type="RefSeq" id="WP_408178020.1">
    <property type="nucleotide sequence ID" value="NZ_JAQQEZ010000010.1"/>
</dbReference>
<dbReference type="Proteomes" id="UP001629230">
    <property type="component" value="Unassembled WGS sequence"/>
</dbReference>
<evidence type="ECO:0000313" key="2">
    <source>
        <dbReference type="Proteomes" id="UP001629230"/>
    </source>
</evidence>